<protein>
    <recommendedName>
        <fullName evidence="4">Flightin</fullName>
    </recommendedName>
</protein>
<gene>
    <name evidence="2" type="ORF">B7P43_G13231</name>
</gene>
<organism evidence="2 3">
    <name type="scientific">Cryptotermes secundus</name>
    <dbReference type="NCBI Taxonomy" id="105785"/>
    <lineage>
        <taxon>Eukaryota</taxon>
        <taxon>Metazoa</taxon>
        <taxon>Ecdysozoa</taxon>
        <taxon>Arthropoda</taxon>
        <taxon>Hexapoda</taxon>
        <taxon>Insecta</taxon>
        <taxon>Pterygota</taxon>
        <taxon>Neoptera</taxon>
        <taxon>Polyneoptera</taxon>
        <taxon>Dictyoptera</taxon>
        <taxon>Blattodea</taxon>
        <taxon>Blattoidea</taxon>
        <taxon>Termitoidae</taxon>
        <taxon>Kalotermitidae</taxon>
        <taxon>Cryptotermitinae</taxon>
        <taxon>Cryptotermes</taxon>
    </lineage>
</organism>
<accession>A0A2J7RKX4</accession>
<dbReference type="InParanoid" id="A0A2J7RKX4"/>
<dbReference type="OrthoDB" id="6344929at2759"/>
<proteinExistence type="predicted"/>
<dbReference type="EMBL" id="NEVH01002704">
    <property type="protein sequence ID" value="PNF41495.1"/>
    <property type="molecule type" value="Genomic_DNA"/>
</dbReference>
<dbReference type="STRING" id="105785.A0A2J7RKX4"/>
<name>A0A2J7RKX4_9NEOP</name>
<evidence type="ECO:0000256" key="1">
    <source>
        <dbReference type="SAM" id="MobiDB-lite"/>
    </source>
</evidence>
<evidence type="ECO:0000313" key="3">
    <source>
        <dbReference type="Proteomes" id="UP000235965"/>
    </source>
</evidence>
<dbReference type="FunCoup" id="A0A2J7RKX4">
    <property type="interactions" value="41"/>
</dbReference>
<sequence>MADEPAAEEAPPTEAVPEEVLSASQVSKSRDPNRTILYRHWNRPTHLQYNYIYDYRHNYYNDVIDYLDRKTKGLNRDIPRAQTWAERVLRTYTKDTKSAAFQSRHRDIELLNSIRASNSFYRLHNRDYLVKRYPALGY</sequence>
<dbReference type="AlphaFoldDB" id="A0A2J7RKX4"/>
<evidence type="ECO:0000313" key="2">
    <source>
        <dbReference type="EMBL" id="PNF41495.1"/>
    </source>
</evidence>
<feature type="region of interest" description="Disordered" evidence="1">
    <location>
        <begin position="1"/>
        <end position="28"/>
    </location>
</feature>
<evidence type="ECO:0008006" key="4">
    <source>
        <dbReference type="Google" id="ProtNLM"/>
    </source>
</evidence>
<reference evidence="2 3" key="1">
    <citation type="submission" date="2017-12" db="EMBL/GenBank/DDBJ databases">
        <title>Hemimetabolous genomes reveal molecular basis of termite eusociality.</title>
        <authorList>
            <person name="Harrison M.C."/>
            <person name="Jongepier E."/>
            <person name="Robertson H.M."/>
            <person name="Arning N."/>
            <person name="Bitard-Feildel T."/>
            <person name="Chao H."/>
            <person name="Childers C.P."/>
            <person name="Dinh H."/>
            <person name="Doddapaneni H."/>
            <person name="Dugan S."/>
            <person name="Gowin J."/>
            <person name="Greiner C."/>
            <person name="Han Y."/>
            <person name="Hu H."/>
            <person name="Hughes D.S.T."/>
            <person name="Huylmans A.-K."/>
            <person name="Kemena C."/>
            <person name="Kremer L.P.M."/>
            <person name="Lee S.L."/>
            <person name="Lopez-Ezquerra A."/>
            <person name="Mallet L."/>
            <person name="Monroy-Kuhn J.M."/>
            <person name="Moser A."/>
            <person name="Murali S.C."/>
            <person name="Muzny D.M."/>
            <person name="Otani S."/>
            <person name="Piulachs M.-D."/>
            <person name="Poelchau M."/>
            <person name="Qu J."/>
            <person name="Schaub F."/>
            <person name="Wada-Katsumata A."/>
            <person name="Worley K.C."/>
            <person name="Xie Q."/>
            <person name="Ylla G."/>
            <person name="Poulsen M."/>
            <person name="Gibbs R.A."/>
            <person name="Schal C."/>
            <person name="Richards S."/>
            <person name="Belles X."/>
            <person name="Korb J."/>
            <person name="Bornberg-Bauer E."/>
        </authorList>
    </citation>
    <scope>NUCLEOTIDE SEQUENCE [LARGE SCALE GENOMIC DNA]</scope>
    <source>
        <tissue evidence="2">Whole body</tissue>
    </source>
</reference>
<dbReference type="Proteomes" id="UP000235965">
    <property type="component" value="Unassembled WGS sequence"/>
</dbReference>
<keyword evidence="3" id="KW-1185">Reference proteome</keyword>
<feature type="compositionally biased region" description="Low complexity" evidence="1">
    <location>
        <begin position="8"/>
        <end position="20"/>
    </location>
</feature>
<comment type="caution">
    <text evidence="2">The sequence shown here is derived from an EMBL/GenBank/DDBJ whole genome shotgun (WGS) entry which is preliminary data.</text>
</comment>